<dbReference type="EMBL" id="CP065713">
    <property type="protein sequence ID" value="QPT07897.1"/>
    <property type="molecule type" value="Genomic_DNA"/>
</dbReference>
<dbReference type="GO" id="GO:0003677">
    <property type="term" value="F:DNA binding"/>
    <property type="evidence" value="ECO:0007669"/>
    <property type="project" value="InterPro"/>
</dbReference>
<accession>A0A7T3A8R4</accession>
<reference evidence="2 3" key="1">
    <citation type="submission" date="2020-12" db="EMBL/GenBank/DDBJ databases">
        <title>FDA dAtabase for Regulatory Grade micrObial Sequences (FDA-ARGOS): Supporting development and validation of Infectious Disease Dx tests.</title>
        <authorList>
            <person name="Sproer C."/>
            <person name="Gronow S."/>
            <person name="Severitt S."/>
            <person name="Schroder I."/>
            <person name="Tallon L."/>
            <person name="Sadzewicz L."/>
            <person name="Zhao X."/>
            <person name="Boylan J."/>
            <person name="Ott S."/>
            <person name="Bowen H."/>
            <person name="Vavikolanu K."/>
            <person name="Mehta A."/>
            <person name="Aluvathingal J."/>
            <person name="Nadendla S."/>
            <person name="Lowell S."/>
            <person name="Myers T."/>
            <person name="Yan Y."/>
            <person name="Sichtig H."/>
        </authorList>
    </citation>
    <scope>NUCLEOTIDE SEQUENCE [LARGE SCALE GENOMIC DNA]</scope>
    <source>
        <strain evidence="2 3">FDAARGOS_881</strain>
    </source>
</reference>
<dbReference type="NCBIfam" id="TIGR01764">
    <property type="entry name" value="excise"/>
    <property type="match status" value="1"/>
</dbReference>
<dbReference type="Proteomes" id="UP000594836">
    <property type="component" value="Chromosome"/>
</dbReference>
<evidence type="ECO:0000313" key="3">
    <source>
        <dbReference type="Proteomes" id="UP000594836"/>
    </source>
</evidence>
<name>A0A7T3A8R4_SPHPI</name>
<dbReference type="InterPro" id="IPR010093">
    <property type="entry name" value="SinI_DNA-bd"/>
</dbReference>
<dbReference type="Pfam" id="PF12728">
    <property type="entry name" value="HTH_17"/>
    <property type="match status" value="1"/>
</dbReference>
<sequence length="63" mass="6725">MQIPTAAAQAERLSYTVPEAARALGVSERSIYNRIYDGTLTRVRVGRRVLIPAAALRALAGAA</sequence>
<dbReference type="InterPro" id="IPR041657">
    <property type="entry name" value="HTH_17"/>
</dbReference>
<protein>
    <submittedName>
        <fullName evidence="2">Helix-turn-helix domain-containing protein</fullName>
    </submittedName>
</protein>
<evidence type="ECO:0000259" key="1">
    <source>
        <dbReference type="Pfam" id="PF12728"/>
    </source>
</evidence>
<dbReference type="RefSeq" id="WP_047866948.1">
    <property type="nucleotide sequence ID" value="NZ_LDUA01000015.1"/>
</dbReference>
<gene>
    <name evidence="2" type="ORF">I6G38_14045</name>
</gene>
<feature type="domain" description="Helix-turn-helix" evidence="1">
    <location>
        <begin position="15"/>
        <end position="59"/>
    </location>
</feature>
<dbReference type="InterPro" id="IPR009061">
    <property type="entry name" value="DNA-bd_dom_put_sf"/>
</dbReference>
<dbReference type="AlphaFoldDB" id="A0A7T3A8R4"/>
<evidence type="ECO:0000313" key="2">
    <source>
        <dbReference type="EMBL" id="QPT07897.1"/>
    </source>
</evidence>
<organism evidence="2 3">
    <name type="scientific">Sphingomonas paucimobilis</name>
    <name type="common">Pseudomonas paucimobilis</name>
    <dbReference type="NCBI Taxonomy" id="13689"/>
    <lineage>
        <taxon>Bacteria</taxon>
        <taxon>Pseudomonadati</taxon>
        <taxon>Pseudomonadota</taxon>
        <taxon>Alphaproteobacteria</taxon>
        <taxon>Sphingomonadales</taxon>
        <taxon>Sphingomonadaceae</taxon>
        <taxon>Sphingomonas</taxon>
    </lineage>
</organism>
<proteinExistence type="predicted"/>
<dbReference type="SUPFAM" id="SSF46955">
    <property type="entry name" value="Putative DNA-binding domain"/>
    <property type="match status" value="1"/>
</dbReference>